<reference evidence="2 3" key="1">
    <citation type="submission" date="2020-08" db="EMBL/GenBank/DDBJ databases">
        <title>Sequencing the genomes of 1000 actinobacteria strains.</title>
        <authorList>
            <person name="Klenk H.-P."/>
        </authorList>
    </citation>
    <scope>NUCLEOTIDE SEQUENCE [LARGE SCALE GENOMIC DNA]</scope>
    <source>
        <strain evidence="2 3">DSM 103125</strain>
    </source>
</reference>
<dbReference type="AlphaFoldDB" id="A0A840VTG5"/>
<evidence type="ECO:0000256" key="1">
    <source>
        <dbReference type="SAM" id="MobiDB-lite"/>
    </source>
</evidence>
<evidence type="ECO:0000313" key="2">
    <source>
        <dbReference type="EMBL" id="MBB5480563.1"/>
    </source>
</evidence>
<feature type="region of interest" description="Disordered" evidence="1">
    <location>
        <begin position="1"/>
        <end position="36"/>
    </location>
</feature>
<gene>
    <name evidence="2" type="ORF">HNR20_005068</name>
</gene>
<dbReference type="EMBL" id="JACHDP010000001">
    <property type="protein sequence ID" value="MBB5480563.1"/>
    <property type="molecule type" value="Genomic_DNA"/>
</dbReference>
<evidence type="ECO:0000313" key="3">
    <source>
        <dbReference type="Proteomes" id="UP000586947"/>
    </source>
</evidence>
<dbReference type="Proteomes" id="UP000586947">
    <property type="component" value="Unassembled WGS sequence"/>
</dbReference>
<name>A0A840VTG5_9ACTN</name>
<keyword evidence="3" id="KW-1185">Reference proteome</keyword>
<proteinExistence type="predicted"/>
<accession>A0A840VTG5</accession>
<comment type="caution">
    <text evidence="2">The sequence shown here is derived from an EMBL/GenBank/DDBJ whole genome shotgun (WGS) entry which is preliminary data.</text>
</comment>
<organism evidence="2 3">
    <name type="scientific">Micromonospora parathelypteridis</name>
    <dbReference type="NCBI Taxonomy" id="1839617"/>
    <lineage>
        <taxon>Bacteria</taxon>
        <taxon>Bacillati</taxon>
        <taxon>Actinomycetota</taxon>
        <taxon>Actinomycetes</taxon>
        <taxon>Micromonosporales</taxon>
        <taxon>Micromonosporaceae</taxon>
        <taxon>Micromonospora</taxon>
    </lineage>
</organism>
<sequence>MGVSARKDTPTSANLSRPTSRRGLPWGDAPDDRARSGKIALEHGSSGLTRFRHHYIQDRARSAGGAFDGRGRMADWWGE</sequence>
<protein>
    <submittedName>
        <fullName evidence="2">Uncharacterized protein</fullName>
    </submittedName>
</protein>